<dbReference type="Gene3D" id="2.60.40.10">
    <property type="entry name" value="Immunoglobulins"/>
    <property type="match status" value="1"/>
</dbReference>
<dbReference type="PANTHER" id="PTHR37467">
    <property type="entry name" value="EXPORTED CALCIUM-BINDING GLYCOPROTEIN-RELATED"/>
    <property type="match status" value="1"/>
</dbReference>
<dbReference type="Gene3D" id="4.10.1080.10">
    <property type="entry name" value="TSP type-3 repeat"/>
    <property type="match status" value="1"/>
</dbReference>
<comment type="subcellular location">
    <subcellularLocation>
        <location evidence="1">Secreted</location>
    </subcellularLocation>
</comment>
<evidence type="ECO:0000313" key="6">
    <source>
        <dbReference type="EMBL" id="GBF06770.1"/>
    </source>
</evidence>
<accession>A0A2I9D8A0</accession>
<dbReference type="EMBL" id="BFAG01000010">
    <property type="protein sequence ID" value="GBF06770.1"/>
    <property type="molecule type" value="Genomic_DNA"/>
</dbReference>
<feature type="compositionally biased region" description="Basic and acidic residues" evidence="5">
    <location>
        <begin position="129"/>
        <end position="142"/>
    </location>
</feature>
<dbReference type="OrthoDB" id="52180at2"/>
<evidence type="ECO:0000256" key="2">
    <source>
        <dbReference type="ARBA" id="ARBA00022525"/>
    </source>
</evidence>
<dbReference type="SUPFAM" id="SSF49299">
    <property type="entry name" value="PKD domain"/>
    <property type="match status" value="1"/>
</dbReference>
<gene>
    <name evidence="6" type="ORF">DAERI_100133</name>
</gene>
<dbReference type="InterPro" id="IPR013783">
    <property type="entry name" value="Ig-like_fold"/>
</dbReference>
<protein>
    <recommendedName>
        <fullName evidence="8">LamG-like jellyroll fold domain-containing protein</fullName>
    </recommendedName>
</protein>
<dbReference type="SUPFAM" id="SSF103647">
    <property type="entry name" value="TSP type-3 repeat"/>
    <property type="match status" value="1"/>
</dbReference>
<evidence type="ECO:0000313" key="7">
    <source>
        <dbReference type="Proteomes" id="UP000236569"/>
    </source>
</evidence>
<dbReference type="InterPro" id="IPR053180">
    <property type="entry name" value="Ca-binding_acidic-repeat"/>
</dbReference>
<dbReference type="GO" id="GO:0005509">
    <property type="term" value="F:calcium ion binding"/>
    <property type="evidence" value="ECO:0007669"/>
    <property type="project" value="InterPro"/>
</dbReference>
<evidence type="ECO:0008006" key="8">
    <source>
        <dbReference type="Google" id="ProtNLM"/>
    </source>
</evidence>
<sequence length="468" mass="48882">MLGADVASTAADKTLWAVVGSNGMTVTPATNVDDIVLTAGSEVRVLRVQDRDGDGLTAAEEYFHGTDDANPDTDGDSLSDADEARVGWTVNAQGVPGYPRQVYPNPANPDTDGDGLSDAQEKAQGTDPRNADTDGDGLRDSADPEPLVPRNLPPVVSDVSATPFGFRVTLAGRASDPDGTLKTVSIDWGDGGTPTVLNDNFSPFSLTHDYALCAPKPIRVTATDTRGGTTTAAVGAAVTCPPTNGLRAYYRFNNSTQDAGPGGLNGMVTPAPVPAADRFGNPQEAFTFANAGSTGNVPTAFTANLGTGETVDNQITLAAWVKADNWMSAEGSKYIMGLERGPTLSVASGRLQYWIRTKYPDNNFIGLSGPQSGEFMPTNRWVFVVGRTAFVNGRYVLSLFVDGVNVAESVLPAGVTSPSAFECGRLVVGPAVSSTSCRGALTPTSFGGQADDVRVYNRPLSDEEIATL</sequence>
<proteinExistence type="predicted"/>
<dbReference type="InterPro" id="IPR059100">
    <property type="entry name" value="TSP3_bac"/>
</dbReference>
<comment type="caution">
    <text evidence="6">The sequence shown here is derived from an EMBL/GenBank/DDBJ whole genome shotgun (WGS) entry which is preliminary data.</text>
</comment>
<dbReference type="Proteomes" id="UP000236569">
    <property type="component" value="Unassembled WGS sequence"/>
</dbReference>
<dbReference type="RefSeq" id="WP_103130111.1">
    <property type="nucleotide sequence ID" value="NZ_BFAG01000010.1"/>
</dbReference>
<dbReference type="PANTHER" id="PTHR37467:SF1">
    <property type="entry name" value="EXPORTED CALCIUM-BINDING GLYCOPROTEIN"/>
    <property type="match status" value="1"/>
</dbReference>
<keyword evidence="3" id="KW-0732">Signal</keyword>
<dbReference type="Gene3D" id="2.60.120.200">
    <property type="match status" value="1"/>
</dbReference>
<keyword evidence="7" id="KW-1185">Reference proteome</keyword>
<dbReference type="Pfam" id="PF18884">
    <property type="entry name" value="TSP3_bac"/>
    <property type="match status" value="3"/>
</dbReference>
<dbReference type="AlphaFoldDB" id="A0A2I9D8A0"/>
<dbReference type="InterPro" id="IPR013320">
    <property type="entry name" value="ConA-like_dom_sf"/>
</dbReference>
<keyword evidence="4" id="KW-0106">Calcium</keyword>
<dbReference type="InterPro" id="IPR035986">
    <property type="entry name" value="PKD_dom_sf"/>
</dbReference>
<dbReference type="Pfam" id="PF13385">
    <property type="entry name" value="Laminin_G_3"/>
    <property type="match status" value="1"/>
</dbReference>
<evidence type="ECO:0000256" key="4">
    <source>
        <dbReference type="ARBA" id="ARBA00022837"/>
    </source>
</evidence>
<evidence type="ECO:0000256" key="3">
    <source>
        <dbReference type="ARBA" id="ARBA00022729"/>
    </source>
</evidence>
<reference evidence="7" key="1">
    <citation type="submission" date="2018-01" db="EMBL/GenBank/DDBJ databases">
        <title>Draft Genome Sequence of the Radioresistant Bacterium Deinococcus aerius TR0125, Isolated from the Higher Atmosphere above Japan.</title>
        <authorList>
            <person name="Satoh K."/>
            <person name="Arai H."/>
            <person name="Sanzen T."/>
            <person name="Kawaguchi Y."/>
            <person name="Hayashi H."/>
            <person name="Yokobori S."/>
            <person name="Yamagishi A."/>
            <person name="Oono Y."/>
            <person name="Narumi I."/>
        </authorList>
    </citation>
    <scope>NUCLEOTIDE SEQUENCE [LARGE SCALE GENOMIC DNA]</scope>
    <source>
        <strain evidence="7">TR0125</strain>
    </source>
</reference>
<feature type="region of interest" description="Disordered" evidence="5">
    <location>
        <begin position="91"/>
        <end position="154"/>
    </location>
</feature>
<dbReference type="SUPFAM" id="SSF49899">
    <property type="entry name" value="Concanavalin A-like lectins/glucanases"/>
    <property type="match status" value="1"/>
</dbReference>
<organism evidence="6 7">
    <name type="scientific">Deinococcus aerius</name>
    <dbReference type="NCBI Taxonomy" id="200253"/>
    <lineage>
        <taxon>Bacteria</taxon>
        <taxon>Thermotogati</taxon>
        <taxon>Deinococcota</taxon>
        <taxon>Deinococci</taxon>
        <taxon>Deinococcales</taxon>
        <taxon>Deinococcaceae</taxon>
        <taxon>Deinococcus</taxon>
    </lineage>
</organism>
<name>A0A2I9D8A0_9DEIO</name>
<evidence type="ECO:0000256" key="1">
    <source>
        <dbReference type="ARBA" id="ARBA00004613"/>
    </source>
</evidence>
<evidence type="ECO:0000256" key="5">
    <source>
        <dbReference type="SAM" id="MobiDB-lite"/>
    </source>
</evidence>
<keyword evidence="2" id="KW-0964">Secreted</keyword>
<dbReference type="InterPro" id="IPR028974">
    <property type="entry name" value="TSP_type-3_rpt"/>
</dbReference>